<reference evidence="8 9" key="1">
    <citation type="submission" date="2024-04" db="EMBL/GenBank/DDBJ databases">
        <title>Phylogenomic analyses of a clade within the roseobacter group suggest taxonomic reassignments of species of the genera Aestuariivita, Citreicella, Loktanella, Nautella, Pelagibaca, Ruegeria, Thalassobius, Thiobacimonas and Tropicibacter, and the proposal o.</title>
        <authorList>
            <person name="Jeon C.O."/>
        </authorList>
    </citation>
    <scope>NUCLEOTIDE SEQUENCE [LARGE SCALE GENOMIC DNA]</scope>
    <source>
        <strain evidence="8 9">G8-12</strain>
    </source>
</reference>
<gene>
    <name evidence="8" type="ORF">AABB28_11485</name>
</gene>
<evidence type="ECO:0000256" key="3">
    <source>
        <dbReference type="ARBA" id="ARBA00023125"/>
    </source>
</evidence>
<dbReference type="CDD" id="cd01184">
    <property type="entry name" value="INT_C_like_1"/>
    <property type="match status" value="1"/>
</dbReference>
<dbReference type="AlphaFoldDB" id="A0AAN0M4Z0"/>
<dbReference type="KEGG" id="yag:AABB28_11485"/>
<evidence type="ECO:0000256" key="5">
    <source>
        <dbReference type="PROSITE-ProRule" id="PRU01248"/>
    </source>
</evidence>
<dbReference type="Gene3D" id="1.10.443.10">
    <property type="entry name" value="Intergrase catalytic core"/>
    <property type="match status" value="1"/>
</dbReference>
<dbReference type="SUPFAM" id="SSF56349">
    <property type="entry name" value="DNA breaking-rejoining enzymes"/>
    <property type="match status" value="1"/>
</dbReference>
<proteinExistence type="inferred from homology"/>
<evidence type="ECO:0000259" key="7">
    <source>
        <dbReference type="PROSITE" id="PS51900"/>
    </source>
</evidence>
<dbReference type="InterPro" id="IPR050090">
    <property type="entry name" value="Tyrosine_recombinase_XerCD"/>
</dbReference>
<dbReference type="PANTHER" id="PTHR30349">
    <property type="entry name" value="PHAGE INTEGRASE-RELATED"/>
    <property type="match status" value="1"/>
</dbReference>
<keyword evidence="3 5" id="KW-0238">DNA-binding</keyword>
<dbReference type="GO" id="GO:0006310">
    <property type="term" value="P:DNA recombination"/>
    <property type="evidence" value="ECO:0007669"/>
    <property type="project" value="UniProtKB-KW"/>
</dbReference>
<dbReference type="RefSeq" id="WP_342068915.1">
    <property type="nucleotide sequence ID" value="NZ_CP151762.1"/>
</dbReference>
<dbReference type="InterPro" id="IPR013762">
    <property type="entry name" value="Integrase-like_cat_sf"/>
</dbReference>
<keyword evidence="2" id="KW-0229">DNA integration</keyword>
<feature type="domain" description="Core-binding (CB)" evidence="7">
    <location>
        <begin position="135"/>
        <end position="244"/>
    </location>
</feature>
<dbReference type="GO" id="GO:0015074">
    <property type="term" value="P:DNA integration"/>
    <property type="evidence" value="ECO:0007669"/>
    <property type="project" value="UniProtKB-KW"/>
</dbReference>
<keyword evidence="9" id="KW-1185">Reference proteome</keyword>
<evidence type="ECO:0000313" key="8">
    <source>
        <dbReference type="EMBL" id="WZU62512.1"/>
    </source>
</evidence>
<accession>A0AAN0M4Z0</accession>
<dbReference type="Pfam" id="PF00589">
    <property type="entry name" value="Phage_integrase"/>
    <property type="match status" value="1"/>
</dbReference>
<dbReference type="InterPro" id="IPR011010">
    <property type="entry name" value="DNA_brk_join_enz"/>
</dbReference>
<sequence>MDHAEIRATVYKYFKAQLETGKQRVNKNGPFEPQQVEHYQQTLDLLKDGNKSFWHTMGRAYAQTELDRFYDVTGLSAVECRDIQPMILDEIRKARIGAYEAVLEHAEGLERYDFTAAPRALSEAPAGPSGQSGFPSLSEAVKAFFRINEKSSDWTPGTMQKRQAVLDLALEWFGPEIPMDQIKKRDASDFKEALIALPVNRSKVFRLRGMTLREMIAVEDLPKISNATINAHLSVFKVFWDWAEKHDYAPEALFQNMAVGKKSAGSKQRAPFSQMALELSYDALTNPQSKFYGKTSHRWATLIAMFTGARLNEVCQLQTEDITTEDGIPVFDFTDAGDNLKRIKSAAGNRRVPIHSKLIDLGIMQYRDEIVAAGHEQLFPDYSYHPKHGYGGKLSKWFNRTFVAALGIKSEANVFHGLRHTFATRLGQADVQTEMIQFVLGHERQGVTHQFYVHGYTAEQSKRAIESFTI</sequence>
<dbReference type="PROSITE" id="PS51898">
    <property type="entry name" value="TYR_RECOMBINASE"/>
    <property type="match status" value="1"/>
</dbReference>
<dbReference type="InterPro" id="IPR010998">
    <property type="entry name" value="Integrase_recombinase_N"/>
</dbReference>
<dbReference type="InterPro" id="IPR002104">
    <property type="entry name" value="Integrase_catalytic"/>
</dbReference>
<evidence type="ECO:0000259" key="6">
    <source>
        <dbReference type="PROSITE" id="PS51898"/>
    </source>
</evidence>
<dbReference type="EMBL" id="CP151762">
    <property type="protein sequence ID" value="WZU62512.1"/>
    <property type="molecule type" value="Genomic_DNA"/>
</dbReference>
<keyword evidence="4" id="KW-0233">DNA recombination</keyword>
<feature type="domain" description="Tyr recombinase" evidence="6">
    <location>
        <begin position="267"/>
        <end position="466"/>
    </location>
</feature>
<comment type="similarity">
    <text evidence="1">Belongs to the 'phage' integrase family.</text>
</comment>
<dbReference type="InterPro" id="IPR044068">
    <property type="entry name" value="CB"/>
</dbReference>
<protein>
    <submittedName>
        <fullName evidence="8">Site-specific integrase</fullName>
    </submittedName>
</protein>
<evidence type="ECO:0000256" key="4">
    <source>
        <dbReference type="ARBA" id="ARBA00023172"/>
    </source>
</evidence>
<dbReference type="Proteomes" id="UP001451782">
    <property type="component" value="Chromosome"/>
</dbReference>
<dbReference type="GO" id="GO:0003677">
    <property type="term" value="F:DNA binding"/>
    <property type="evidence" value="ECO:0007669"/>
    <property type="project" value="UniProtKB-UniRule"/>
</dbReference>
<name>A0AAN0M4Z0_9RHOB</name>
<dbReference type="Gene3D" id="1.10.150.130">
    <property type="match status" value="1"/>
</dbReference>
<dbReference type="PANTHER" id="PTHR30349:SF41">
    <property type="entry name" value="INTEGRASE_RECOMBINASE PROTEIN MJ0367-RELATED"/>
    <property type="match status" value="1"/>
</dbReference>
<evidence type="ECO:0000313" key="9">
    <source>
        <dbReference type="Proteomes" id="UP001451782"/>
    </source>
</evidence>
<evidence type="ECO:0000256" key="2">
    <source>
        <dbReference type="ARBA" id="ARBA00022908"/>
    </source>
</evidence>
<dbReference type="PROSITE" id="PS51900">
    <property type="entry name" value="CB"/>
    <property type="match status" value="1"/>
</dbReference>
<evidence type="ECO:0000256" key="1">
    <source>
        <dbReference type="ARBA" id="ARBA00008857"/>
    </source>
</evidence>
<organism evidence="8 9">
    <name type="scientific">Yoonia algicola</name>
    <dbReference type="NCBI Taxonomy" id="3137368"/>
    <lineage>
        <taxon>Bacteria</taxon>
        <taxon>Pseudomonadati</taxon>
        <taxon>Pseudomonadota</taxon>
        <taxon>Alphaproteobacteria</taxon>
        <taxon>Rhodobacterales</taxon>
        <taxon>Paracoccaceae</taxon>
        <taxon>Yoonia</taxon>
    </lineage>
</organism>